<dbReference type="InterPro" id="IPR052514">
    <property type="entry name" value="SAM-dependent_MTase"/>
</dbReference>
<accession>A0A6J4HT33</accession>
<dbReference type="PANTHER" id="PTHR34203">
    <property type="entry name" value="METHYLTRANSFERASE, FKBM FAMILY PROTEIN"/>
    <property type="match status" value="1"/>
</dbReference>
<dbReference type="Pfam" id="PF05050">
    <property type="entry name" value="Methyltransf_21"/>
    <property type="match status" value="1"/>
</dbReference>
<feature type="domain" description="Methyltransferase FkbM" evidence="1">
    <location>
        <begin position="87"/>
        <end position="230"/>
    </location>
</feature>
<dbReference type="AlphaFoldDB" id="A0A6J4HT33"/>
<dbReference type="Gene3D" id="3.40.50.150">
    <property type="entry name" value="Vaccinia Virus protein VP39"/>
    <property type="match status" value="1"/>
</dbReference>
<dbReference type="InterPro" id="IPR006342">
    <property type="entry name" value="FkbM_mtfrase"/>
</dbReference>
<evidence type="ECO:0000313" key="2">
    <source>
        <dbReference type="EMBL" id="CAA9231984.1"/>
    </source>
</evidence>
<proteinExistence type="predicted"/>
<dbReference type="EMBL" id="CADCSZ010000076">
    <property type="protein sequence ID" value="CAA9231984.1"/>
    <property type="molecule type" value="Genomic_DNA"/>
</dbReference>
<evidence type="ECO:0000259" key="1">
    <source>
        <dbReference type="Pfam" id="PF05050"/>
    </source>
</evidence>
<dbReference type="NCBIfam" id="TIGR01444">
    <property type="entry name" value="fkbM_fam"/>
    <property type="match status" value="1"/>
</dbReference>
<sequence>MHRYLARTRGRLVDEAGRLWSRHHPPFEQLAGLTPIAASPAEPTYLFGTRDLVISRAVFEHSGYEEDELRWVLDWLGQPQRGRTVVDVGANIGTTSIPLLVRYGAACVEAFEPDELNFDLLRCNLILNHVEAKAVASRLAVSDTNGEVTFELCSWNFGDHRVRVRDATAGTHGEGSRPTVVVPSARLDDAVTAAPDEIGLVWVDAQGHEAHILEGGERLLDHGIPWVIEYWPYGLTRQGGLDRLNKALAHRFSHVVDVRRSMTEKRAVLVETASLGRIATELGDDYTDFILVPEAPAAGLR</sequence>
<dbReference type="SUPFAM" id="SSF53335">
    <property type="entry name" value="S-adenosyl-L-methionine-dependent methyltransferases"/>
    <property type="match status" value="1"/>
</dbReference>
<organism evidence="2">
    <name type="scientific">uncultured Acidimicrobiales bacterium</name>
    <dbReference type="NCBI Taxonomy" id="310071"/>
    <lineage>
        <taxon>Bacteria</taxon>
        <taxon>Bacillati</taxon>
        <taxon>Actinomycetota</taxon>
        <taxon>Acidimicrobiia</taxon>
        <taxon>Acidimicrobiales</taxon>
        <taxon>environmental samples</taxon>
    </lineage>
</organism>
<reference evidence="2" key="1">
    <citation type="submission" date="2020-02" db="EMBL/GenBank/DDBJ databases">
        <authorList>
            <person name="Meier V. D."/>
        </authorList>
    </citation>
    <scope>NUCLEOTIDE SEQUENCE</scope>
    <source>
        <strain evidence="2">AVDCRST_MAG76</strain>
    </source>
</reference>
<name>A0A6J4HT33_9ACTN</name>
<dbReference type="InterPro" id="IPR029063">
    <property type="entry name" value="SAM-dependent_MTases_sf"/>
</dbReference>
<protein>
    <recommendedName>
        <fullName evidence="1">Methyltransferase FkbM domain-containing protein</fullName>
    </recommendedName>
</protein>
<dbReference type="PANTHER" id="PTHR34203:SF15">
    <property type="entry name" value="SLL1173 PROTEIN"/>
    <property type="match status" value="1"/>
</dbReference>
<gene>
    <name evidence="2" type="ORF">AVDCRST_MAG76-1363</name>
</gene>